<dbReference type="InterPro" id="IPR028098">
    <property type="entry name" value="Glyco_trans_4-like_N"/>
</dbReference>
<dbReference type="Pfam" id="PF13692">
    <property type="entry name" value="Glyco_trans_1_4"/>
    <property type="match status" value="1"/>
</dbReference>
<evidence type="ECO:0000259" key="1">
    <source>
        <dbReference type="Pfam" id="PF13439"/>
    </source>
</evidence>
<dbReference type="CDD" id="cd03794">
    <property type="entry name" value="GT4_WbuB-like"/>
    <property type="match status" value="1"/>
</dbReference>
<sequence length="392" mass="44958">MKILVVCQYYYPEPFRITDICETLTQRGHEVTVITGTPNYPMGEIYDGYKNGQKSDEIVNGVKVHRCATVPRKKNSLHRFLNYLSYVFTSTKYIIGIKDEYDVVLVNQLSPVIMAVAGIKYKKKHNKKLVLYCLDLWPVSLITGGIQRGSLIYKTFHNISKRIYQQADRILITSKSFADYFRTEFGIYVTEYLPQYAEDLFSPKSCKKQPNEMLDLMFAGNLGIAQSVKTIVNAAKLTQEEKIHWHIVGDGTEYEDLKRQAFGLDNITFYGRQPLEKMPEYYSKADAMLVTMKKNPVISLTLPGKIQTYLAAGKPIIGAINGETKLIIEEARCGYCCQADNADELRACALKFLNDDRKEDYSFNSRAYYEREFSKSVIIDKLISVMERVRRA</sequence>
<dbReference type="SUPFAM" id="SSF53756">
    <property type="entry name" value="UDP-Glycosyltransferase/glycogen phosphorylase"/>
    <property type="match status" value="1"/>
</dbReference>
<organism evidence="2">
    <name type="scientific">bioreactor metagenome</name>
    <dbReference type="NCBI Taxonomy" id="1076179"/>
    <lineage>
        <taxon>unclassified sequences</taxon>
        <taxon>metagenomes</taxon>
        <taxon>ecological metagenomes</taxon>
    </lineage>
</organism>
<accession>A0A645A832</accession>
<dbReference type="AlphaFoldDB" id="A0A645A832"/>
<reference evidence="2" key="1">
    <citation type="submission" date="2019-08" db="EMBL/GenBank/DDBJ databases">
        <authorList>
            <person name="Kucharzyk K."/>
            <person name="Murdoch R.W."/>
            <person name="Higgins S."/>
            <person name="Loffler F."/>
        </authorList>
    </citation>
    <scope>NUCLEOTIDE SEQUENCE</scope>
</reference>
<feature type="domain" description="Glycosyltransferase subfamily 4-like N-terminal" evidence="1">
    <location>
        <begin position="17"/>
        <end position="187"/>
    </location>
</feature>
<dbReference type="EMBL" id="VSSQ01012480">
    <property type="protein sequence ID" value="MPM49330.1"/>
    <property type="molecule type" value="Genomic_DNA"/>
</dbReference>
<dbReference type="PANTHER" id="PTHR12526:SF609">
    <property type="entry name" value="LIPOPOLYSACCHARIDE BIOSYNTHESIS PROTEIN"/>
    <property type="match status" value="1"/>
</dbReference>
<name>A0A645A832_9ZZZZ</name>
<dbReference type="Pfam" id="PF13439">
    <property type="entry name" value="Glyco_transf_4"/>
    <property type="match status" value="1"/>
</dbReference>
<comment type="caution">
    <text evidence="2">The sequence shown here is derived from an EMBL/GenBank/DDBJ whole genome shotgun (WGS) entry which is preliminary data.</text>
</comment>
<gene>
    <name evidence="2" type="ORF">SDC9_96059</name>
</gene>
<dbReference type="Gene3D" id="3.40.50.2000">
    <property type="entry name" value="Glycogen Phosphorylase B"/>
    <property type="match status" value="2"/>
</dbReference>
<protein>
    <recommendedName>
        <fullName evidence="1">Glycosyltransferase subfamily 4-like N-terminal domain-containing protein</fullName>
    </recommendedName>
</protein>
<evidence type="ECO:0000313" key="2">
    <source>
        <dbReference type="EMBL" id="MPM49330.1"/>
    </source>
</evidence>
<dbReference type="PANTHER" id="PTHR12526">
    <property type="entry name" value="GLYCOSYLTRANSFERASE"/>
    <property type="match status" value="1"/>
</dbReference>
<proteinExistence type="predicted"/>